<sequence precursor="true">MLKICIATLLALISTGALTAEGARPNVVVVMTDDQGYGELSCHGNPVLQTPHLDRLYKQSLRFTDYHAAPMCTPTRGQFLTGRDAARNAAINVSSGRTLLRPELPTIADLFAKGGYRTGLFGKWHVGDNYPFRPGDRGFHDSLWFPSSHINSVPDQWNNDYFDDIYTFNGEKKRFNGYCTDVFFEEAIKWMNATAESEKPFMLFLPTNAPHQPHWVPAKYREEMERRFTAEKYPDLDPELRKKIVRYLGMIRNVDDNIGRLEAFLQESGLAKNTILVFTTDNGSTFGKFYYPCGMRGRKTDLWEGGHRVPLFVRWPDGNLGQPRDLAGLAQSQDLLPTLLDLCGIAKDTEFDGISLAPAMRGGSSIPENRMLVINYSRMPFEFDYPSPDSQSRMRREGAGVLWKRWRLLRDRELYHLDEDPMQTKNVIGQHPEIAAKMRAKLDAWWDSVKEVANEPQRVIIGSDRENPSLLTACEWLDVFVDQQIQVRQADRKNGWWELEVAQDGEYEFELRRWPRESGLALNAPAPADVVADGVLEPGLALPIRSARMTIDGKRGKRELKSGDQAARFTMRLSKGPTRLYTWFYDERGEPICGAYYVYVKRKPKES</sequence>
<dbReference type="GO" id="GO:0004065">
    <property type="term" value="F:arylsulfatase activity"/>
    <property type="evidence" value="ECO:0007669"/>
    <property type="project" value="UniProtKB-EC"/>
</dbReference>
<feature type="domain" description="Sulfatase N-terminal" evidence="6">
    <location>
        <begin position="25"/>
        <end position="345"/>
    </location>
</feature>
<organism evidence="7 8">
    <name type="scientific">Novipirellula herctigrandis</name>
    <dbReference type="NCBI Taxonomy" id="2527986"/>
    <lineage>
        <taxon>Bacteria</taxon>
        <taxon>Pseudomonadati</taxon>
        <taxon>Planctomycetota</taxon>
        <taxon>Planctomycetia</taxon>
        <taxon>Pirellulales</taxon>
        <taxon>Pirellulaceae</taxon>
        <taxon>Novipirellula</taxon>
    </lineage>
</organism>
<evidence type="ECO:0000313" key="7">
    <source>
        <dbReference type="EMBL" id="TWT84713.1"/>
    </source>
</evidence>
<keyword evidence="3 7" id="KW-0378">Hydrolase</keyword>
<dbReference type="GO" id="GO:0046872">
    <property type="term" value="F:metal ion binding"/>
    <property type="evidence" value="ECO:0007669"/>
    <property type="project" value="UniProtKB-KW"/>
</dbReference>
<proteinExistence type="inferred from homology"/>
<dbReference type="OrthoDB" id="9783154at2"/>
<dbReference type="InterPro" id="IPR017850">
    <property type="entry name" value="Alkaline_phosphatase_core_sf"/>
</dbReference>
<keyword evidence="4" id="KW-0106">Calcium</keyword>
<feature type="chain" id="PRO_5022988173" evidence="5">
    <location>
        <begin position="20"/>
        <end position="607"/>
    </location>
</feature>
<evidence type="ECO:0000256" key="5">
    <source>
        <dbReference type="SAM" id="SignalP"/>
    </source>
</evidence>
<evidence type="ECO:0000313" key="8">
    <source>
        <dbReference type="Proteomes" id="UP000315010"/>
    </source>
</evidence>
<gene>
    <name evidence="7" type="primary">atsA_136</name>
    <name evidence="7" type="ORF">CA13_61930</name>
</gene>
<dbReference type="EC" id="3.1.6.1" evidence="7"/>
<dbReference type="RefSeq" id="WP_146402542.1">
    <property type="nucleotide sequence ID" value="NZ_SJPJ01000001.1"/>
</dbReference>
<dbReference type="PANTHER" id="PTHR42693">
    <property type="entry name" value="ARYLSULFATASE FAMILY MEMBER"/>
    <property type="match status" value="1"/>
</dbReference>
<evidence type="ECO:0000259" key="6">
    <source>
        <dbReference type="Pfam" id="PF00884"/>
    </source>
</evidence>
<dbReference type="Pfam" id="PF00884">
    <property type="entry name" value="Sulfatase"/>
    <property type="match status" value="1"/>
</dbReference>
<protein>
    <submittedName>
        <fullName evidence="7">Arylsulfatase</fullName>
        <ecNumber evidence="7">3.1.6.1</ecNumber>
    </submittedName>
</protein>
<dbReference type="PROSITE" id="PS00523">
    <property type="entry name" value="SULFATASE_1"/>
    <property type="match status" value="1"/>
</dbReference>
<reference evidence="7 8" key="1">
    <citation type="submission" date="2019-02" db="EMBL/GenBank/DDBJ databases">
        <title>Deep-cultivation of Planctomycetes and their phenomic and genomic characterization uncovers novel biology.</title>
        <authorList>
            <person name="Wiegand S."/>
            <person name="Jogler M."/>
            <person name="Boedeker C."/>
            <person name="Pinto D."/>
            <person name="Vollmers J."/>
            <person name="Rivas-Marin E."/>
            <person name="Kohn T."/>
            <person name="Peeters S.H."/>
            <person name="Heuer A."/>
            <person name="Rast P."/>
            <person name="Oberbeckmann S."/>
            <person name="Bunk B."/>
            <person name="Jeske O."/>
            <person name="Meyerdierks A."/>
            <person name="Storesund J.E."/>
            <person name="Kallscheuer N."/>
            <person name="Luecker S."/>
            <person name="Lage O.M."/>
            <person name="Pohl T."/>
            <person name="Merkel B.J."/>
            <person name="Hornburger P."/>
            <person name="Mueller R.-W."/>
            <person name="Bruemmer F."/>
            <person name="Labrenz M."/>
            <person name="Spormann A.M."/>
            <person name="Op Den Camp H."/>
            <person name="Overmann J."/>
            <person name="Amann R."/>
            <person name="Jetten M.S.M."/>
            <person name="Mascher T."/>
            <person name="Medema M.H."/>
            <person name="Devos D.P."/>
            <person name="Kaster A.-K."/>
            <person name="Ovreas L."/>
            <person name="Rohde M."/>
            <person name="Galperin M.Y."/>
            <person name="Jogler C."/>
        </authorList>
    </citation>
    <scope>NUCLEOTIDE SEQUENCE [LARGE SCALE GENOMIC DNA]</scope>
    <source>
        <strain evidence="7 8">CA13</strain>
    </source>
</reference>
<dbReference type="Proteomes" id="UP000315010">
    <property type="component" value="Unassembled WGS sequence"/>
</dbReference>
<dbReference type="InterPro" id="IPR024607">
    <property type="entry name" value="Sulfatase_CS"/>
</dbReference>
<feature type="signal peptide" evidence="5">
    <location>
        <begin position="1"/>
        <end position="19"/>
    </location>
</feature>
<dbReference type="Gene3D" id="3.40.720.10">
    <property type="entry name" value="Alkaline Phosphatase, subunit A"/>
    <property type="match status" value="1"/>
</dbReference>
<comment type="caution">
    <text evidence="7">The sequence shown here is derived from an EMBL/GenBank/DDBJ whole genome shotgun (WGS) entry which is preliminary data.</text>
</comment>
<dbReference type="Gene3D" id="3.30.1120.10">
    <property type="match status" value="1"/>
</dbReference>
<evidence type="ECO:0000256" key="1">
    <source>
        <dbReference type="ARBA" id="ARBA00008779"/>
    </source>
</evidence>
<keyword evidence="5" id="KW-0732">Signal</keyword>
<evidence type="ECO:0000256" key="4">
    <source>
        <dbReference type="ARBA" id="ARBA00022837"/>
    </source>
</evidence>
<keyword evidence="2" id="KW-0479">Metal-binding</keyword>
<accession>A0A5C5ZDV2</accession>
<dbReference type="AlphaFoldDB" id="A0A5C5ZDV2"/>
<name>A0A5C5ZDV2_9BACT</name>
<evidence type="ECO:0000256" key="2">
    <source>
        <dbReference type="ARBA" id="ARBA00022723"/>
    </source>
</evidence>
<dbReference type="InterPro" id="IPR000917">
    <property type="entry name" value="Sulfatase_N"/>
</dbReference>
<evidence type="ECO:0000256" key="3">
    <source>
        <dbReference type="ARBA" id="ARBA00022801"/>
    </source>
</evidence>
<dbReference type="PANTHER" id="PTHR42693:SF53">
    <property type="entry name" value="ENDO-4-O-SULFATASE"/>
    <property type="match status" value="1"/>
</dbReference>
<keyword evidence="8" id="KW-1185">Reference proteome</keyword>
<dbReference type="EMBL" id="SJPJ01000001">
    <property type="protein sequence ID" value="TWT84713.1"/>
    <property type="molecule type" value="Genomic_DNA"/>
</dbReference>
<dbReference type="CDD" id="cd16146">
    <property type="entry name" value="ARS_like"/>
    <property type="match status" value="1"/>
</dbReference>
<comment type="similarity">
    <text evidence="1">Belongs to the sulfatase family.</text>
</comment>
<dbReference type="SUPFAM" id="SSF53649">
    <property type="entry name" value="Alkaline phosphatase-like"/>
    <property type="match status" value="1"/>
</dbReference>
<dbReference type="InterPro" id="IPR050738">
    <property type="entry name" value="Sulfatase"/>
</dbReference>